<dbReference type="Gene3D" id="3.30.200.20">
    <property type="entry name" value="Phosphorylase Kinase, domain 1"/>
    <property type="match status" value="1"/>
</dbReference>
<sequence>MQSDMEDLFKVTCLRWKLQVQKEKESCRHENAHADVEFLGKLSHPNLVKLLGYCHEDNHFLLIYEFMKKGSLENHLFASHLYVNSDVYWFGVVLLEIITGLRVVDTKRPPKEVNLAFLAKPCLIDGRKIQKIMDPKLCNQYPLEKAIEVAGLAKRCLELDSRNRPSMDQVLKTLKNVITIEVLRGNN</sequence>
<evidence type="ECO:0000259" key="3">
    <source>
        <dbReference type="PROSITE" id="PS50011"/>
    </source>
</evidence>
<dbReference type="EMBL" id="VAHF01000002">
    <property type="protein sequence ID" value="TXG69307.1"/>
    <property type="molecule type" value="Genomic_DNA"/>
</dbReference>
<dbReference type="InterPro" id="IPR001245">
    <property type="entry name" value="Ser-Thr/Tyr_kinase_cat_dom"/>
</dbReference>
<organism evidence="4 5">
    <name type="scientific">Acer yangbiense</name>
    <dbReference type="NCBI Taxonomy" id="1000413"/>
    <lineage>
        <taxon>Eukaryota</taxon>
        <taxon>Viridiplantae</taxon>
        <taxon>Streptophyta</taxon>
        <taxon>Embryophyta</taxon>
        <taxon>Tracheophyta</taxon>
        <taxon>Spermatophyta</taxon>
        <taxon>Magnoliopsida</taxon>
        <taxon>eudicotyledons</taxon>
        <taxon>Gunneridae</taxon>
        <taxon>Pentapetalae</taxon>
        <taxon>rosids</taxon>
        <taxon>malvids</taxon>
        <taxon>Sapindales</taxon>
        <taxon>Sapindaceae</taxon>
        <taxon>Hippocastanoideae</taxon>
        <taxon>Acereae</taxon>
        <taxon>Acer</taxon>
    </lineage>
</organism>
<feature type="domain" description="Protein kinase" evidence="3">
    <location>
        <begin position="1"/>
        <end position="187"/>
    </location>
</feature>
<dbReference type="InterPro" id="IPR011009">
    <property type="entry name" value="Kinase-like_dom_sf"/>
</dbReference>
<dbReference type="Proteomes" id="UP000323000">
    <property type="component" value="Chromosome 2"/>
</dbReference>
<dbReference type="PROSITE" id="PS50011">
    <property type="entry name" value="PROTEIN_KINASE_DOM"/>
    <property type="match status" value="1"/>
</dbReference>
<dbReference type="GO" id="GO:0005524">
    <property type="term" value="F:ATP binding"/>
    <property type="evidence" value="ECO:0007669"/>
    <property type="project" value="InterPro"/>
</dbReference>
<dbReference type="Pfam" id="PF07714">
    <property type="entry name" value="PK_Tyr_Ser-Thr"/>
    <property type="match status" value="1"/>
</dbReference>
<dbReference type="SUPFAM" id="SSF56112">
    <property type="entry name" value="Protein kinase-like (PK-like)"/>
    <property type="match status" value="1"/>
</dbReference>
<dbReference type="Gene3D" id="1.10.510.10">
    <property type="entry name" value="Transferase(Phosphotransferase) domain 1"/>
    <property type="match status" value="1"/>
</dbReference>
<accession>A0A5C7IIV7</accession>
<comment type="subcellular location">
    <subcellularLocation>
        <location evidence="1">Cell membrane</location>
    </subcellularLocation>
</comment>
<name>A0A5C7IIV7_9ROSI</name>
<comment type="caution">
    <text evidence="4">The sequence shown here is derived from an EMBL/GenBank/DDBJ whole genome shotgun (WGS) entry which is preliminary data.</text>
</comment>
<keyword evidence="2" id="KW-0472">Membrane</keyword>
<dbReference type="AlphaFoldDB" id="A0A5C7IIV7"/>
<evidence type="ECO:0000256" key="1">
    <source>
        <dbReference type="ARBA" id="ARBA00004236"/>
    </source>
</evidence>
<reference evidence="5" key="1">
    <citation type="journal article" date="2019" name="Gigascience">
        <title>De novo genome assembly of the endangered Acer yangbiense, a plant species with extremely small populations endemic to Yunnan Province, China.</title>
        <authorList>
            <person name="Yang J."/>
            <person name="Wariss H.M."/>
            <person name="Tao L."/>
            <person name="Zhang R."/>
            <person name="Yun Q."/>
            <person name="Hollingsworth P."/>
            <person name="Dao Z."/>
            <person name="Luo G."/>
            <person name="Guo H."/>
            <person name="Ma Y."/>
            <person name="Sun W."/>
        </authorList>
    </citation>
    <scope>NUCLEOTIDE SEQUENCE [LARGE SCALE GENOMIC DNA]</scope>
    <source>
        <strain evidence="5">cv. Malutang</strain>
    </source>
</reference>
<evidence type="ECO:0000313" key="5">
    <source>
        <dbReference type="Proteomes" id="UP000323000"/>
    </source>
</evidence>
<dbReference type="GO" id="GO:0004672">
    <property type="term" value="F:protein kinase activity"/>
    <property type="evidence" value="ECO:0007669"/>
    <property type="project" value="InterPro"/>
</dbReference>
<dbReference type="InterPro" id="IPR000719">
    <property type="entry name" value="Prot_kinase_dom"/>
</dbReference>
<protein>
    <recommendedName>
        <fullName evidence="3">Protein kinase domain-containing protein</fullName>
    </recommendedName>
</protein>
<dbReference type="PANTHER" id="PTHR45621">
    <property type="entry name" value="OS01G0588500 PROTEIN-RELATED"/>
    <property type="match status" value="1"/>
</dbReference>
<evidence type="ECO:0000256" key="2">
    <source>
        <dbReference type="ARBA" id="ARBA00022475"/>
    </source>
</evidence>
<dbReference type="GO" id="GO:0005886">
    <property type="term" value="C:plasma membrane"/>
    <property type="evidence" value="ECO:0007669"/>
    <property type="project" value="UniProtKB-SubCell"/>
</dbReference>
<dbReference type="OrthoDB" id="1936432at2759"/>
<gene>
    <name evidence="4" type="ORF">EZV62_004242</name>
</gene>
<dbReference type="InterPro" id="IPR050823">
    <property type="entry name" value="Plant_Ser_Thr_Prot_Kinase"/>
</dbReference>
<proteinExistence type="predicted"/>
<keyword evidence="2" id="KW-1003">Cell membrane</keyword>
<keyword evidence="5" id="KW-1185">Reference proteome</keyword>
<evidence type="ECO:0000313" key="4">
    <source>
        <dbReference type="EMBL" id="TXG69307.1"/>
    </source>
</evidence>